<dbReference type="Proteomes" id="UP000031167">
    <property type="component" value="Unassembled WGS sequence"/>
</dbReference>
<dbReference type="NCBIfam" id="NF047798">
    <property type="entry name" value="leader_Chryseo"/>
    <property type="match status" value="1"/>
</dbReference>
<accession>A0A0B4E857</accession>
<name>A0A0B4E857_9FLAO</name>
<sequence>MKKLKKVSRSEMKSIQGGIAKGMVRCKDPITCVVQWGWGTGDSSSCGTFDIICGEAPPQDPCEVMACV</sequence>
<organism evidence="1 2">
    <name type="scientific">Chryseobacterium taiwanense</name>
    <dbReference type="NCBI Taxonomy" id="363331"/>
    <lineage>
        <taxon>Bacteria</taxon>
        <taxon>Pseudomonadati</taxon>
        <taxon>Bacteroidota</taxon>
        <taxon>Flavobacteriia</taxon>
        <taxon>Flavobacteriales</taxon>
        <taxon>Weeksellaceae</taxon>
        <taxon>Chryseobacterium group</taxon>
        <taxon>Chryseobacterium</taxon>
    </lineage>
</organism>
<keyword evidence="2" id="KW-1185">Reference proteome</keyword>
<dbReference type="RefSeq" id="WP_039369357.1">
    <property type="nucleotide sequence ID" value="NZ_JWTA01000008.1"/>
</dbReference>
<dbReference type="STRING" id="363331.RM51_11595"/>
<dbReference type="OrthoDB" id="1263700at2"/>
<evidence type="ECO:0008006" key="3">
    <source>
        <dbReference type="Google" id="ProtNLM"/>
    </source>
</evidence>
<comment type="caution">
    <text evidence="1">The sequence shown here is derived from an EMBL/GenBank/DDBJ whole genome shotgun (WGS) entry which is preliminary data.</text>
</comment>
<protein>
    <recommendedName>
        <fullName evidence="3">Bacteriocin</fullName>
    </recommendedName>
</protein>
<dbReference type="EMBL" id="JWTA01000008">
    <property type="protein sequence ID" value="KIC62813.1"/>
    <property type="molecule type" value="Genomic_DNA"/>
</dbReference>
<proteinExistence type="predicted"/>
<gene>
    <name evidence="1" type="ORF">RM51_11595</name>
</gene>
<dbReference type="InterPro" id="IPR058074">
    <property type="entry name" value="Bacteriocin-like"/>
</dbReference>
<reference evidence="1 2" key="1">
    <citation type="submission" date="2014-12" db="EMBL/GenBank/DDBJ databases">
        <title>Genome sequencing of Chryseobacterium taiwanense TPW19.</title>
        <authorList>
            <person name="Tan P.W."/>
            <person name="Chan K.-G."/>
        </authorList>
    </citation>
    <scope>NUCLEOTIDE SEQUENCE [LARGE SCALE GENOMIC DNA]</scope>
    <source>
        <strain evidence="1 2">TPW19</strain>
    </source>
</reference>
<evidence type="ECO:0000313" key="1">
    <source>
        <dbReference type="EMBL" id="KIC62813.1"/>
    </source>
</evidence>
<evidence type="ECO:0000313" key="2">
    <source>
        <dbReference type="Proteomes" id="UP000031167"/>
    </source>
</evidence>
<dbReference type="AlphaFoldDB" id="A0A0B4E857"/>